<accession>A0A183IYJ0</accession>
<dbReference type="EMBL" id="UZAM01011856">
    <property type="protein sequence ID" value="VDP18619.1"/>
    <property type="molecule type" value="Genomic_DNA"/>
</dbReference>
<proteinExistence type="predicted"/>
<evidence type="ECO:0000313" key="3">
    <source>
        <dbReference type="WBParaSite" id="SBAD_0000900101-mRNA-1"/>
    </source>
</evidence>
<evidence type="ECO:0000313" key="2">
    <source>
        <dbReference type="Proteomes" id="UP000270296"/>
    </source>
</evidence>
<dbReference type="WBParaSite" id="SBAD_0000900101-mRNA-1">
    <property type="protein sequence ID" value="SBAD_0000900101-mRNA-1"/>
    <property type="gene ID" value="SBAD_0000900101"/>
</dbReference>
<evidence type="ECO:0000313" key="1">
    <source>
        <dbReference type="EMBL" id="VDP18619.1"/>
    </source>
</evidence>
<organism evidence="3">
    <name type="scientific">Soboliphyme baturini</name>
    <dbReference type="NCBI Taxonomy" id="241478"/>
    <lineage>
        <taxon>Eukaryota</taxon>
        <taxon>Metazoa</taxon>
        <taxon>Ecdysozoa</taxon>
        <taxon>Nematoda</taxon>
        <taxon>Enoplea</taxon>
        <taxon>Dorylaimia</taxon>
        <taxon>Dioctophymatida</taxon>
        <taxon>Dioctophymatoidea</taxon>
        <taxon>Soboliphymatidae</taxon>
        <taxon>Soboliphyme</taxon>
    </lineage>
</organism>
<dbReference type="AlphaFoldDB" id="A0A183IYJ0"/>
<protein>
    <submittedName>
        <fullName evidence="3">VbhA domain-containing protein</fullName>
    </submittedName>
</protein>
<keyword evidence="2" id="KW-1185">Reference proteome</keyword>
<reference evidence="3" key="1">
    <citation type="submission" date="2016-06" db="UniProtKB">
        <authorList>
            <consortium name="WormBaseParasite"/>
        </authorList>
    </citation>
    <scope>IDENTIFICATION</scope>
</reference>
<reference evidence="1 2" key="2">
    <citation type="submission" date="2018-11" db="EMBL/GenBank/DDBJ databases">
        <authorList>
            <consortium name="Pathogen Informatics"/>
        </authorList>
    </citation>
    <scope>NUCLEOTIDE SEQUENCE [LARGE SCALE GENOMIC DNA]</scope>
</reference>
<gene>
    <name evidence="1" type="ORF">SBAD_LOCUS8688</name>
</gene>
<sequence>MLTSCCGNAGDGGEWLSVSEEQKLDPFSKLMQRVSMSYSGIPIHTTCIRQYRRSLEIAYTDAQKQLAFRRLLDELIEGK</sequence>
<dbReference type="Proteomes" id="UP000270296">
    <property type="component" value="Unassembled WGS sequence"/>
</dbReference>
<name>A0A183IYJ0_9BILA</name>